<evidence type="ECO:0000256" key="2">
    <source>
        <dbReference type="ARBA" id="ARBA00022723"/>
    </source>
</evidence>
<reference evidence="7 8" key="1">
    <citation type="submission" date="2020-08" db="EMBL/GenBank/DDBJ databases">
        <title>Genomic Encyclopedia of Type Strains, Phase IV (KMG-IV): sequencing the most valuable type-strain genomes for metagenomic binning, comparative biology and taxonomic classification.</title>
        <authorList>
            <person name="Goeker M."/>
        </authorList>
    </citation>
    <scope>NUCLEOTIDE SEQUENCE [LARGE SCALE GENOMIC DNA]</scope>
    <source>
        <strain evidence="7 8">DSM 21319</strain>
    </source>
</reference>
<feature type="signal peptide" evidence="5">
    <location>
        <begin position="1"/>
        <end position="26"/>
    </location>
</feature>
<keyword evidence="8" id="KW-1185">Reference proteome</keyword>
<keyword evidence="5" id="KW-0732">Signal</keyword>
<dbReference type="GO" id="GO:0020037">
    <property type="term" value="F:heme binding"/>
    <property type="evidence" value="ECO:0007669"/>
    <property type="project" value="InterPro"/>
</dbReference>
<feature type="domain" description="Cytochrome c" evidence="6">
    <location>
        <begin position="39"/>
        <end position="118"/>
    </location>
</feature>
<dbReference type="GO" id="GO:0009055">
    <property type="term" value="F:electron transfer activity"/>
    <property type="evidence" value="ECO:0007669"/>
    <property type="project" value="InterPro"/>
</dbReference>
<dbReference type="EMBL" id="JACHIK010000004">
    <property type="protein sequence ID" value="MBB5042130.1"/>
    <property type="molecule type" value="Genomic_DNA"/>
</dbReference>
<dbReference type="Pfam" id="PF13442">
    <property type="entry name" value="Cytochrome_CBB3"/>
    <property type="match status" value="1"/>
</dbReference>
<evidence type="ECO:0000256" key="1">
    <source>
        <dbReference type="ARBA" id="ARBA00022617"/>
    </source>
</evidence>
<keyword evidence="1 4" id="KW-0349">Heme</keyword>
<dbReference type="PROSITE" id="PS51007">
    <property type="entry name" value="CYTC"/>
    <property type="match status" value="1"/>
</dbReference>
<evidence type="ECO:0000313" key="7">
    <source>
        <dbReference type="EMBL" id="MBB5042130.1"/>
    </source>
</evidence>
<dbReference type="InterPro" id="IPR009056">
    <property type="entry name" value="Cyt_c-like_dom"/>
</dbReference>
<keyword evidence="2 4" id="KW-0479">Metal-binding</keyword>
<dbReference type="InterPro" id="IPR051459">
    <property type="entry name" value="Cytochrome_c-type_DH"/>
</dbReference>
<proteinExistence type="predicted"/>
<dbReference type="PANTHER" id="PTHR35008:SF9">
    <property type="entry name" value="CYTOCHROME C DOMAIN-CONTAINING PROTEIN"/>
    <property type="match status" value="1"/>
</dbReference>
<protein>
    <submittedName>
        <fullName evidence="7">Mono/diheme cytochrome c family protein</fullName>
    </submittedName>
</protein>
<dbReference type="RefSeq" id="WP_184142521.1">
    <property type="nucleotide sequence ID" value="NZ_JACHIK010000004.1"/>
</dbReference>
<dbReference type="Proteomes" id="UP000535406">
    <property type="component" value="Unassembled WGS sequence"/>
</dbReference>
<evidence type="ECO:0000256" key="4">
    <source>
        <dbReference type="PROSITE-ProRule" id="PRU00433"/>
    </source>
</evidence>
<evidence type="ECO:0000259" key="6">
    <source>
        <dbReference type="PROSITE" id="PS51007"/>
    </source>
</evidence>
<evidence type="ECO:0000256" key="5">
    <source>
        <dbReference type="SAM" id="SignalP"/>
    </source>
</evidence>
<dbReference type="GO" id="GO:0046872">
    <property type="term" value="F:metal ion binding"/>
    <property type="evidence" value="ECO:0007669"/>
    <property type="project" value="UniProtKB-KW"/>
</dbReference>
<dbReference type="SUPFAM" id="SSF46626">
    <property type="entry name" value="Cytochrome c"/>
    <property type="match status" value="1"/>
</dbReference>
<name>A0A7W7YTK9_9HYPH</name>
<evidence type="ECO:0000313" key="8">
    <source>
        <dbReference type="Proteomes" id="UP000535406"/>
    </source>
</evidence>
<comment type="caution">
    <text evidence="7">The sequence shown here is derived from an EMBL/GenBank/DDBJ whole genome shotgun (WGS) entry which is preliminary data.</text>
</comment>
<sequence length="135" mass="14211">MSNHRKYTLGLATLLAAGLSAGTALADSAGATPARSDTVTQKTGEDIYTHVCQACHMPEGEGAVGAGKYPPLAKNENLESAGYPIYIILHGQKGMPPVGEMMSDEQVAAVVNYVRTHFGNDYKDAATAEDVKDAR</sequence>
<gene>
    <name evidence="7" type="ORF">HNQ66_001526</name>
</gene>
<organism evidence="7 8">
    <name type="scientific">Shinella fusca</name>
    <dbReference type="NCBI Taxonomy" id="544480"/>
    <lineage>
        <taxon>Bacteria</taxon>
        <taxon>Pseudomonadati</taxon>
        <taxon>Pseudomonadota</taxon>
        <taxon>Alphaproteobacteria</taxon>
        <taxon>Hyphomicrobiales</taxon>
        <taxon>Rhizobiaceae</taxon>
        <taxon>Shinella</taxon>
    </lineage>
</organism>
<feature type="chain" id="PRO_5030869475" evidence="5">
    <location>
        <begin position="27"/>
        <end position="135"/>
    </location>
</feature>
<dbReference type="AlphaFoldDB" id="A0A7W7YTK9"/>
<dbReference type="Gene3D" id="1.10.760.10">
    <property type="entry name" value="Cytochrome c-like domain"/>
    <property type="match status" value="1"/>
</dbReference>
<accession>A0A7W7YTK9</accession>
<dbReference type="PANTHER" id="PTHR35008">
    <property type="entry name" value="BLL4482 PROTEIN-RELATED"/>
    <property type="match status" value="1"/>
</dbReference>
<evidence type="ECO:0000256" key="3">
    <source>
        <dbReference type="ARBA" id="ARBA00023004"/>
    </source>
</evidence>
<keyword evidence="3 4" id="KW-0408">Iron</keyword>
<dbReference type="InterPro" id="IPR036909">
    <property type="entry name" value="Cyt_c-like_dom_sf"/>
</dbReference>